<evidence type="ECO:0000256" key="7">
    <source>
        <dbReference type="HAMAP-Rule" id="MF_00156"/>
    </source>
</evidence>
<name>A0A5C1AD85_9BACT</name>
<evidence type="ECO:0000256" key="4">
    <source>
        <dbReference type="ARBA" id="ARBA00022655"/>
    </source>
</evidence>
<dbReference type="Proteomes" id="UP000324974">
    <property type="component" value="Chromosome"/>
</dbReference>
<gene>
    <name evidence="7 11" type="primary">panB</name>
    <name evidence="11" type="ORF">PX52LOC_02903</name>
</gene>
<feature type="binding site" evidence="7 10">
    <location>
        <position position="90"/>
    </location>
    <ligand>
        <name>Mg(2+)</name>
        <dbReference type="ChEBI" id="CHEBI:18420"/>
    </ligand>
</feature>
<dbReference type="UniPathway" id="UPA00028">
    <property type="reaction ID" value="UER00003"/>
</dbReference>
<comment type="pathway">
    <text evidence="1 7">Cofactor biosynthesis; (R)-pantothenate biosynthesis; (R)-pantoate from 3-methyl-2-oxobutanoate: step 1/2.</text>
</comment>
<dbReference type="NCBIfam" id="TIGR00222">
    <property type="entry name" value="panB"/>
    <property type="match status" value="1"/>
</dbReference>
<dbReference type="KEGG" id="lrs:PX52LOC_02903"/>
<dbReference type="GO" id="GO:0005737">
    <property type="term" value="C:cytoplasm"/>
    <property type="evidence" value="ECO:0007669"/>
    <property type="project" value="UniProtKB-SubCell"/>
</dbReference>
<comment type="similarity">
    <text evidence="2 7">Belongs to the PanB family.</text>
</comment>
<evidence type="ECO:0000256" key="6">
    <source>
        <dbReference type="ARBA" id="ARBA00056497"/>
    </source>
</evidence>
<feature type="active site" description="Proton acceptor" evidence="7 8">
    <location>
        <position position="184"/>
    </location>
</feature>
<dbReference type="HAMAP" id="MF_00156">
    <property type="entry name" value="PanB"/>
    <property type="match status" value="1"/>
</dbReference>
<dbReference type="InterPro" id="IPR040442">
    <property type="entry name" value="Pyrv_kinase-like_dom_sf"/>
</dbReference>
<feature type="binding site" evidence="7 10">
    <location>
        <position position="51"/>
    </location>
    <ligand>
        <name>Mg(2+)</name>
        <dbReference type="ChEBI" id="CHEBI:18420"/>
    </ligand>
</feature>
<feature type="binding site" evidence="7 9">
    <location>
        <position position="90"/>
    </location>
    <ligand>
        <name>3-methyl-2-oxobutanoate</name>
        <dbReference type="ChEBI" id="CHEBI:11851"/>
    </ligand>
</feature>
<keyword evidence="11" id="KW-0489">Methyltransferase</keyword>
<dbReference type="AlphaFoldDB" id="A0A5C1AD85"/>
<feature type="binding site" evidence="7 10">
    <location>
        <position position="121"/>
    </location>
    <ligand>
        <name>Mg(2+)</name>
        <dbReference type="ChEBI" id="CHEBI:18420"/>
    </ligand>
</feature>
<comment type="function">
    <text evidence="6 7">Catalyzes the reversible reaction in which hydroxymethyl group from 5,10-methylenetetrahydrofolate is transferred onto alpha-ketoisovalerate to form ketopantoate.</text>
</comment>
<dbReference type="GO" id="GO:0000287">
    <property type="term" value="F:magnesium ion binding"/>
    <property type="evidence" value="ECO:0007669"/>
    <property type="project" value="TreeGrafter"/>
</dbReference>
<keyword evidence="12" id="KW-1185">Reference proteome</keyword>
<evidence type="ECO:0000256" key="2">
    <source>
        <dbReference type="ARBA" id="ARBA00008676"/>
    </source>
</evidence>
<dbReference type="Gene3D" id="3.20.20.60">
    <property type="entry name" value="Phosphoenolpyruvate-binding domains"/>
    <property type="match status" value="1"/>
</dbReference>
<reference evidence="12" key="1">
    <citation type="submission" date="2019-08" db="EMBL/GenBank/DDBJ databases">
        <title>Limnoglobus roseus gen. nov., sp. nov., a novel freshwater planctomycete with a giant genome from the family Gemmataceae.</title>
        <authorList>
            <person name="Kulichevskaya I.S."/>
            <person name="Naumoff D.G."/>
            <person name="Miroshnikov K."/>
            <person name="Ivanova A."/>
            <person name="Philippov D.A."/>
            <person name="Hakobyan A."/>
            <person name="Rijpstra I.C."/>
            <person name="Sinninghe Damste J.S."/>
            <person name="Liesack W."/>
            <person name="Dedysh S.N."/>
        </authorList>
    </citation>
    <scope>NUCLEOTIDE SEQUENCE [LARGE SCALE GENOMIC DNA]</scope>
    <source>
        <strain evidence="12">PX52</strain>
    </source>
</reference>
<organism evidence="11 12">
    <name type="scientific">Limnoglobus roseus</name>
    <dbReference type="NCBI Taxonomy" id="2598579"/>
    <lineage>
        <taxon>Bacteria</taxon>
        <taxon>Pseudomonadati</taxon>
        <taxon>Planctomycetota</taxon>
        <taxon>Planctomycetia</taxon>
        <taxon>Gemmatales</taxon>
        <taxon>Gemmataceae</taxon>
        <taxon>Limnoglobus</taxon>
    </lineage>
</organism>
<dbReference type="PANTHER" id="PTHR20881">
    <property type="entry name" value="3-METHYL-2-OXOBUTANOATE HYDROXYMETHYLTRANSFERASE"/>
    <property type="match status" value="1"/>
</dbReference>
<dbReference type="NCBIfam" id="NF001452">
    <property type="entry name" value="PRK00311.1"/>
    <property type="match status" value="1"/>
</dbReference>
<dbReference type="GO" id="GO:0015940">
    <property type="term" value="P:pantothenate biosynthetic process"/>
    <property type="evidence" value="ECO:0007669"/>
    <property type="project" value="UniProtKB-UniRule"/>
</dbReference>
<comment type="catalytic activity">
    <reaction evidence="7">
        <text>(6R)-5,10-methylene-5,6,7,8-tetrahydrofolate + 3-methyl-2-oxobutanoate + H2O = 2-dehydropantoate + (6S)-5,6,7,8-tetrahydrofolate</text>
        <dbReference type="Rhea" id="RHEA:11824"/>
        <dbReference type="ChEBI" id="CHEBI:11561"/>
        <dbReference type="ChEBI" id="CHEBI:11851"/>
        <dbReference type="ChEBI" id="CHEBI:15377"/>
        <dbReference type="ChEBI" id="CHEBI:15636"/>
        <dbReference type="ChEBI" id="CHEBI:57453"/>
        <dbReference type="EC" id="2.1.2.11"/>
    </reaction>
</comment>
<comment type="subunit">
    <text evidence="3 7">Homodecamer; pentamer of dimers.</text>
</comment>
<keyword evidence="7 10" id="KW-0479">Metal-binding</keyword>
<accession>A0A5C1AD85</accession>
<evidence type="ECO:0000256" key="8">
    <source>
        <dbReference type="PIRSR" id="PIRSR000388-1"/>
    </source>
</evidence>
<feature type="binding site" evidence="7 9">
    <location>
        <position position="119"/>
    </location>
    <ligand>
        <name>3-methyl-2-oxobutanoate</name>
        <dbReference type="ChEBI" id="CHEBI:11851"/>
    </ligand>
</feature>
<dbReference type="RefSeq" id="WP_149110731.1">
    <property type="nucleotide sequence ID" value="NZ_CP042425.1"/>
</dbReference>
<evidence type="ECO:0000256" key="5">
    <source>
        <dbReference type="ARBA" id="ARBA00022679"/>
    </source>
</evidence>
<keyword evidence="4 7" id="KW-0566">Pantothenate biosynthesis</keyword>
<dbReference type="GO" id="GO:0008168">
    <property type="term" value="F:methyltransferase activity"/>
    <property type="evidence" value="ECO:0007669"/>
    <property type="project" value="UniProtKB-KW"/>
</dbReference>
<comment type="subcellular location">
    <subcellularLocation>
        <location evidence="7">Cytoplasm</location>
    </subcellularLocation>
</comment>
<protein>
    <recommendedName>
        <fullName evidence="7">3-methyl-2-oxobutanoate hydroxymethyltransferase</fullName>
        <ecNumber evidence="7">2.1.2.11</ecNumber>
    </recommendedName>
    <alternativeName>
        <fullName evidence="7">Ketopantoate hydroxymethyltransferase</fullName>
        <shortName evidence="7">KPHMT</shortName>
    </alternativeName>
</protein>
<evidence type="ECO:0000256" key="3">
    <source>
        <dbReference type="ARBA" id="ARBA00011424"/>
    </source>
</evidence>
<dbReference type="GO" id="GO:0003864">
    <property type="term" value="F:3-methyl-2-oxobutanoate hydroxymethyltransferase activity"/>
    <property type="evidence" value="ECO:0007669"/>
    <property type="project" value="UniProtKB-UniRule"/>
</dbReference>
<keyword evidence="5 7" id="KW-0808">Transferase</keyword>
<dbReference type="PIRSF" id="PIRSF000388">
    <property type="entry name" value="Pantoate_hydroxy_MeTrfase"/>
    <property type="match status" value="1"/>
</dbReference>
<dbReference type="CDD" id="cd06557">
    <property type="entry name" value="KPHMT-like"/>
    <property type="match status" value="1"/>
</dbReference>
<sequence>MSSIPPPVKPVTVPEFRSAKGQRKLAVVTGYDYTAARLLDAAGVDCILVGDSLGMVMQGHPNPLPVTLPQMLYHVQCVLRGTKRALVIGDLPFLSYHESPRQAVRNAGKFLKAGAAGVKLEGGERMAEQIAACVRADIPVMGHVGLTPQSVQRFGGFKVQRNAAQIVADAKAVEQAGAFSLVIESVPPAIAEEVTKAVSIPTIGIGAGAECDGQVLVFHDLLGLFPDFRPKFVKAFAELGTAVTAGVSAYCQAVRDGTFPGPEHTFK</sequence>
<keyword evidence="7" id="KW-0963">Cytoplasm</keyword>
<comment type="cofactor">
    <cofactor evidence="7 10">
        <name>Mg(2+)</name>
        <dbReference type="ChEBI" id="CHEBI:18420"/>
    </cofactor>
    <text evidence="7 10">Binds 1 Mg(2+) ion per subunit.</text>
</comment>
<evidence type="ECO:0000256" key="9">
    <source>
        <dbReference type="PIRSR" id="PIRSR000388-2"/>
    </source>
</evidence>
<proteinExistence type="inferred from homology"/>
<evidence type="ECO:0000313" key="11">
    <source>
        <dbReference type="EMBL" id="QEL15966.1"/>
    </source>
</evidence>
<dbReference type="OrthoDB" id="9781789at2"/>
<dbReference type="FunFam" id="3.20.20.60:FF:000003">
    <property type="entry name" value="3-methyl-2-oxobutanoate hydroxymethyltransferase"/>
    <property type="match status" value="1"/>
</dbReference>
<evidence type="ECO:0000313" key="12">
    <source>
        <dbReference type="Proteomes" id="UP000324974"/>
    </source>
</evidence>
<dbReference type="Pfam" id="PF02548">
    <property type="entry name" value="Pantoate_transf"/>
    <property type="match status" value="1"/>
</dbReference>
<keyword evidence="7 10" id="KW-0460">Magnesium</keyword>
<dbReference type="GO" id="GO:0032259">
    <property type="term" value="P:methylation"/>
    <property type="evidence" value="ECO:0007669"/>
    <property type="project" value="UniProtKB-KW"/>
</dbReference>
<evidence type="ECO:0000256" key="10">
    <source>
        <dbReference type="PIRSR" id="PIRSR000388-3"/>
    </source>
</evidence>
<dbReference type="InterPro" id="IPR003700">
    <property type="entry name" value="Pantoate_hydroxy_MeTrfase"/>
</dbReference>
<dbReference type="EMBL" id="CP042425">
    <property type="protein sequence ID" value="QEL15966.1"/>
    <property type="molecule type" value="Genomic_DNA"/>
</dbReference>
<dbReference type="PANTHER" id="PTHR20881:SF0">
    <property type="entry name" value="3-METHYL-2-OXOBUTANOATE HYDROXYMETHYLTRANSFERASE"/>
    <property type="match status" value="1"/>
</dbReference>
<feature type="binding site" evidence="7 9">
    <location>
        <begin position="51"/>
        <end position="52"/>
    </location>
    <ligand>
        <name>3-methyl-2-oxobutanoate</name>
        <dbReference type="ChEBI" id="CHEBI:11851"/>
    </ligand>
</feature>
<evidence type="ECO:0000256" key="1">
    <source>
        <dbReference type="ARBA" id="ARBA00005033"/>
    </source>
</evidence>
<dbReference type="EC" id="2.1.2.11" evidence="7"/>
<dbReference type="SUPFAM" id="SSF51621">
    <property type="entry name" value="Phosphoenolpyruvate/pyruvate domain"/>
    <property type="match status" value="1"/>
</dbReference>
<dbReference type="InterPro" id="IPR015813">
    <property type="entry name" value="Pyrv/PenolPyrv_kinase-like_dom"/>
</dbReference>